<dbReference type="GO" id="GO:0005829">
    <property type="term" value="C:cytosol"/>
    <property type="evidence" value="ECO:0007669"/>
    <property type="project" value="TreeGrafter"/>
</dbReference>
<dbReference type="Gene3D" id="3.90.1140.10">
    <property type="entry name" value="Cyclic phosphodiesterase"/>
    <property type="match status" value="1"/>
</dbReference>
<dbReference type="RefSeq" id="XP_016610020.1">
    <property type="nucleotide sequence ID" value="XM_016750775.1"/>
</dbReference>
<dbReference type="GeneID" id="27686069"/>
<dbReference type="InterPro" id="IPR009097">
    <property type="entry name" value="Cyclic_Pdiesterase"/>
</dbReference>
<reference evidence="3 4" key="1">
    <citation type="submission" date="2009-08" db="EMBL/GenBank/DDBJ databases">
        <title>The Genome Sequence of Spizellomyces punctatus strain DAOM BR117.</title>
        <authorList>
            <consortium name="The Broad Institute Genome Sequencing Platform"/>
            <person name="Russ C."/>
            <person name="Cuomo C."/>
            <person name="Shea T."/>
            <person name="Young S.K."/>
            <person name="Zeng Q."/>
            <person name="Koehrsen M."/>
            <person name="Haas B."/>
            <person name="Borodovsky M."/>
            <person name="Guigo R."/>
            <person name="Alvarado L."/>
            <person name="Berlin A."/>
            <person name="Bochicchio J."/>
            <person name="Borenstein D."/>
            <person name="Chapman S."/>
            <person name="Chen Z."/>
            <person name="Engels R."/>
            <person name="Freedman E."/>
            <person name="Gellesch M."/>
            <person name="Goldberg J."/>
            <person name="Griggs A."/>
            <person name="Gujja S."/>
            <person name="Heiman D."/>
            <person name="Hepburn T."/>
            <person name="Howarth C."/>
            <person name="Jen D."/>
            <person name="Larson L."/>
            <person name="Lewis B."/>
            <person name="Mehta T."/>
            <person name="Park D."/>
            <person name="Pearson M."/>
            <person name="Roberts A."/>
            <person name="Saif S."/>
            <person name="Shenoy N."/>
            <person name="Sisk P."/>
            <person name="Stolte C."/>
            <person name="Sykes S."/>
            <person name="Thomson T."/>
            <person name="Walk T."/>
            <person name="White J."/>
            <person name="Yandava C."/>
            <person name="Burger G."/>
            <person name="Gray M.W."/>
            <person name="Holland P.W.H."/>
            <person name="King N."/>
            <person name="Lang F.B.F."/>
            <person name="Roger A.J."/>
            <person name="Ruiz-Trillo I."/>
            <person name="Lander E."/>
            <person name="Nusbaum C."/>
        </authorList>
    </citation>
    <scope>NUCLEOTIDE SEQUENCE [LARGE SCALE GENOMIC DNA]</scope>
    <source>
        <strain evidence="3 4">DAOM BR117</strain>
    </source>
</reference>
<dbReference type="VEuPathDB" id="FungiDB:SPPG_02488"/>
<feature type="domain" description="A-kinase anchor protein 7-like phosphoesterase" evidence="2">
    <location>
        <begin position="128"/>
        <end position="321"/>
    </location>
</feature>
<dbReference type="OMA" id="HCESSII"/>
<dbReference type="GO" id="GO:0010738">
    <property type="term" value="P:regulation of protein kinase A signaling"/>
    <property type="evidence" value="ECO:0007669"/>
    <property type="project" value="TreeGrafter"/>
</dbReference>
<evidence type="ECO:0000259" key="2">
    <source>
        <dbReference type="Pfam" id="PF10469"/>
    </source>
</evidence>
<proteinExistence type="predicted"/>
<gene>
    <name evidence="3" type="ORF">SPPG_02488</name>
</gene>
<accession>A0A0L0HKI7</accession>
<sequence length="323" mass="36342">MHTEHEGSQGGLVHRPSLTGSSGTVRLRSVMTSTQGRAREVETGHAESQGEIAFGDKHVVRSFEIERHLSSEDANNHKNFEQNAVVTRTGLDGQVVSAHSHVSKRARTALEDADHGSIAEGKKVKERPNFFLSMRLNDPDIQGHFHHFYEHMHTQHPILKPCLIPPQQMHLTLLVMHLDDTTKDEAIKCFNSSREIVQNYFNGRRPSLHFRGTGSFGSRVVFATPEQNADLDMVREMAAALKQHFTDWGISLPGNKEAFVPHCTLMKIKDSRKLKFIPKEAWKEFKEVDWGSSIVANLELSSMIAKKDPDGYYKAIATLPFGK</sequence>
<dbReference type="PANTHER" id="PTHR15934">
    <property type="entry name" value="RNA 2',3'-CYCLIC PHOSPHODIESTERASE"/>
    <property type="match status" value="1"/>
</dbReference>
<dbReference type="GO" id="GO:0034237">
    <property type="term" value="F:protein kinase A regulatory subunit binding"/>
    <property type="evidence" value="ECO:0007669"/>
    <property type="project" value="TreeGrafter"/>
</dbReference>
<feature type="region of interest" description="Disordered" evidence="1">
    <location>
        <begin position="1"/>
        <end position="53"/>
    </location>
</feature>
<name>A0A0L0HKI7_SPIPD</name>
<dbReference type="InterPro" id="IPR052641">
    <property type="entry name" value="AKAP7_isoform_gamma"/>
</dbReference>
<dbReference type="Pfam" id="PF10469">
    <property type="entry name" value="AKAP7_NLS"/>
    <property type="match status" value="1"/>
</dbReference>
<dbReference type="Proteomes" id="UP000053201">
    <property type="component" value="Unassembled WGS sequence"/>
</dbReference>
<dbReference type="AlphaFoldDB" id="A0A0L0HKI7"/>
<dbReference type="STRING" id="645134.A0A0L0HKI7"/>
<dbReference type="eggNOG" id="KOG2814">
    <property type="taxonomic scope" value="Eukaryota"/>
</dbReference>
<feature type="compositionally biased region" description="Polar residues" evidence="1">
    <location>
        <begin position="18"/>
        <end position="36"/>
    </location>
</feature>
<keyword evidence="4" id="KW-1185">Reference proteome</keyword>
<dbReference type="InParanoid" id="A0A0L0HKI7"/>
<evidence type="ECO:0000256" key="1">
    <source>
        <dbReference type="SAM" id="MobiDB-lite"/>
    </source>
</evidence>
<protein>
    <recommendedName>
        <fullName evidence="2">A-kinase anchor protein 7-like phosphoesterase domain-containing protein</fullName>
    </recommendedName>
</protein>
<evidence type="ECO:0000313" key="4">
    <source>
        <dbReference type="Proteomes" id="UP000053201"/>
    </source>
</evidence>
<dbReference type="SUPFAM" id="SSF55144">
    <property type="entry name" value="LigT-like"/>
    <property type="match status" value="1"/>
</dbReference>
<dbReference type="OrthoDB" id="277832at2759"/>
<dbReference type="PANTHER" id="PTHR15934:SF2">
    <property type="entry name" value="A-KINASE ANCHOR PROTEIN 7-LIKE PHOSPHOESTERASE DOMAIN-CONTAINING PROTEIN"/>
    <property type="match status" value="1"/>
</dbReference>
<organism evidence="3 4">
    <name type="scientific">Spizellomyces punctatus (strain DAOM BR117)</name>
    <dbReference type="NCBI Taxonomy" id="645134"/>
    <lineage>
        <taxon>Eukaryota</taxon>
        <taxon>Fungi</taxon>
        <taxon>Fungi incertae sedis</taxon>
        <taxon>Chytridiomycota</taxon>
        <taxon>Chytridiomycota incertae sedis</taxon>
        <taxon>Chytridiomycetes</taxon>
        <taxon>Spizellomycetales</taxon>
        <taxon>Spizellomycetaceae</taxon>
        <taxon>Spizellomyces</taxon>
    </lineage>
</organism>
<dbReference type="EMBL" id="KQ257453">
    <property type="protein sequence ID" value="KND01981.1"/>
    <property type="molecule type" value="Genomic_DNA"/>
</dbReference>
<dbReference type="InterPro" id="IPR019510">
    <property type="entry name" value="AKAP7-like_phosphoesterase"/>
</dbReference>
<evidence type="ECO:0000313" key="3">
    <source>
        <dbReference type="EMBL" id="KND01981.1"/>
    </source>
</evidence>